<evidence type="ECO:0000313" key="5">
    <source>
        <dbReference type="Proteomes" id="UP000327148"/>
    </source>
</evidence>
<dbReference type="Proteomes" id="UP000327148">
    <property type="component" value="Unassembled WGS sequence"/>
</dbReference>
<dbReference type="GO" id="GO:0005737">
    <property type="term" value="C:cytoplasm"/>
    <property type="evidence" value="ECO:0007669"/>
    <property type="project" value="UniProtKB-SubCell"/>
</dbReference>
<keyword evidence="1 2" id="KW-0963">Cytoplasm</keyword>
<dbReference type="RefSeq" id="WP_070431445.1">
    <property type="nucleotide sequence ID" value="NZ_VYWO01000004.1"/>
</dbReference>
<comment type="similarity">
    <text evidence="2">Belongs to the UPF0291 family.</text>
</comment>
<organism evidence="4 5">
    <name type="scientific">Aerococcus sanguinicola</name>
    <dbReference type="NCBI Taxonomy" id="119206"/>
    <lineage>
        <taxon>Bacteria</taxon>
        <taxon>Bacillati</taxon>
        <taxon>Bacillota</taxon>
        <taxon>Bacilli</taxon>
        <taxon>Lactobacillales</taxon>
        <taxon>Aerococcaceae</taxon>
        <taxon>Aerococcus</taxon>
    </lineage>
</organism>
<accession>A0A5N1GII9</accession>
<gene>
    <name evidence="4" type="ORF">F6I03_07185</name>
</gene>
<feature type="compositionally biased region" description="Basic and acidic residues" evidence="3">
    <location>
        <begin position="64"/>
        <end position="78"/>
    </location>
</feature>
<dbReference type="PANTHER" id="PTHR37300">
    <property type="entry name" value="UPF0291 PROTEIN CBO2609/CLC_2481"/>
    <property type="match status" value="1"/>
</dbReference>
<dbReference type="STRING" id="119206.AWM72_05405"/>
<dbReference type="Gene3D" id="1.10.287.540">
    <property type="entry name" value="Helix hairpin bin"/>
    <property type="match status" value="1"/>
</dbReference>
<dbReference type="OrthoDB" id="390105at2"/>
<dbReference type="Pfam" id="PF05979">
    <property type="entry name" value="DUF896"/>
    <property type="match status" value="1"/>
</dbReference>
<name>A0A5N1GII9_9LACT</name>
<proteinExistence type="inferred from homology"/>
<dbReference type="EMBL" id="VYWO01000004">
    <property type="protein sequence ID" value="KAA9300582.1"/>
    <property type="molecule type" value="Genomic_DNA"/>
</dbReference>
<dbReference type="SUPFAM" id="SSF158221">
    <property type="entry name" value="YnzC-like"/>
    <property type="match status" value="1"/>
</dbReference>
<reference evidence="4 5" key="1">
    <citation type="submission" date="2019-09" db="EMBL/GenBank/DDBJ databases">
        <title>Draft genome sequence assemblies of isolates from the urinary tract.</title>
        <authorList>
            <person name="Mores C.R."/>
            <person name="Putonti C."/>
            <person name="Wolfe A.J."/>
        </authorList>
    </citation>
    <scope>NUCLEOTIDE SEQUENCE [LARGE SCALE GENOMIC DNA]</scope>
    <source>
        <strain evidence="4 5">UMB623</strain>
    </source>
</reference>
<comment type="caution">
    <text evidence="4">The sequence shown here is derived from an EMBL/GenBank/DDBJ whole genome shotgun (WGS) entry which is preliminary data.</text>
</comment>
<dbReference type="InterPro" id="IPR009242">
    <property type="entry name" value="DUF896"/>
</dbReference>
<evidence type="ECO:0000256" key="2">
    <source>
        <dbReference type="HAMAP-Rule" id="MF_01103"/>
    </source>
</evidence>
<sequence length="78" mass="9005">MDELLPRINELAKKKKEGTITEAELSEQKELRSQYLKQFRENFRSVLMNTKVVDPEGTDVTPQKLKDAQAERRGDTPS</sequence>
<evidence type="ECO:0000256" key="3">
    <source>
        <dbReference type="SAM" id="MobiDB-lite"/>
    </source>
</evidence>
<evidence type="ECO:0000313" key="4">
    <source>
        <dbReference type="EMBL" id="KAA9300582.1"/>
    </source>
</evidence>
<dbReference type="HAMAP" id="MF_01103">
    <property type="entry name" value="UPF0291"/>
    <property type="match status" value="1"/>
</dbReference>
<feature type="region of interest" description="Disordered" evidence="3">
    <location>
        <begin position="54"/>
        <end position="78"/>
    </location>
</feature>
<dbReference type="AlphaFoldDB" id="A0A5N1GII9"/>
<protein>
    <recommendedName>
        <fullName evidence="2">UPF0291 protein F6I03_07185</fullName>
    </recommendedName>
</protein>
<dbReference type="PANTHER" id="PTHR37300:SF2">
    <property type="entry name" value="UPF0291 PROTEIN BC_1827"/>
    <property type="match status" value="1"/>
</dbReference>
<comment type="subcellular location">
    <subcellularLocation>
        <location evidence="2">Cytoplasm</location>
    </subcellularLocation>
</comment>
<evidence type="ECO:0000256" key="1">
    <source>
        <dbReference type="ARBA" id="ARBA00022490"/>
    </source>
</evidence>